<dbReference type="InterPro" id="IPR000850">
    <property type="entry name" value="Adenylat/UMP-CMP_kin"/>
</dbReference>
<dbReference type="GO" id="GO:0005524">
    <property type="term" value="F:ATP binding"/>
    <property type="evidence" value="ECO:0007669"/>
    <property type="project" value="InterPro"/>
</dbReference>
<dbReference type="SUPFAM" id="SSF52540">
    <property type="entry name" value="P-loop containing nucleoside triphosphate hydrolases"/>
    <property type="match status" value="1"/>
</dbReference>
<dbReference type="InterPro" id="IPR027417">
    <property type="entry name" value="P-loop_NTPase"/>
</dbReference>
<dbReference type="NCBIfam" id="NF001381">
    <property type="entry name" value="PRK00279.1-3"/>
    <property type="match status" value="1"/>
</dbReference>
<dbReference type="PANTHER" id="PTHR23359">
    <property type="entry name" value="NUCLEOTIDE KINASE"/>
    <property type="match status" value="1"/>
</dbReference>
<keyword evidence="3 5" id="KW-0418">Kinase</keyword>
<accession>A0A3B0Y1Q6</accession>
<dbReference type="GO" id="GO:0004017">
    <property type="term" value="F:AMP kinase activity"/>
    <property type="evidence" value="ECO:0007669"/>
    <property type="project" value="UniProtKB-EC"/>
</dbReference>
<dbReference type="NCBIfam" id="NF001380">
    <property type="entry name" value="PRK00279.1-2"/>
    <property type="match status" value="1"/>
</dbReference>
<proteinExistence type="inferred from homology"/>
<dbReference type="PROSITE" id="PS00113">
    <property type="entry name" value="ADENYLATE_KINASE"/>
    <property type="match status" value="1"/>
</dbReference>
<evidence type="ECO:0000259" key="4">
    <source>
        <dbReference type="Pfam" id="PF05191"/>
    </source>
</evidence>
<dbReference type="InterPro" id="IPR033690">
    <property type="entry name" value="Adenylat_kinase_CS"/>
</dbReference>
<name>A0A3B0Y1Q6_9ZZZZ</name>
<dbReference type="NCBIfam" id="NF011100">
    <property type="entry name" value="PRK14527.1"/>
    <property type="match status" value="1"/>
</dbReference>
<dbReference type="HAMAP" id="MF_00235">
    <property type="entry name" value="Adenylate_kinase_Adk"/>
    <property type="match status" value="1"/>
</dbReference>
<feature type="domain" description="Adenylate kinase active site lid" evidence="4">
    <location>
        <begin position="127"/>
        <end position="162"/>
    </location>
</feature>
<dbReference type="NCBIfam" id="TIGR01351">
    <property type="entry name" value="adk"/>
    <property type="match status" value="1"/>
</dbReference>
<evidence type="ECO:0000313" key="5">
    <source>
        <dbReference type="EMBL" id="VAW62366.1"/>
    </source>
</evidence>
<dbReference type="EC" id="2.7.4.3" evidence="5"/>
<dbReference type="EMBL" id="UOFI01000022">
    <property type="protein sequence ID" value="VAW62366.1"/>
    <property type="molecule type" value="Genomic_DNA"/>
</dbReference>
<protein>
    <submittedName>
        <fullName evidence="5">Adenylate kinase</fullName>
        <ecNumber evidence="5">2.7.4.3</ecNumber>
    </submittedName>
</protein>
<evidence type="ECO:0000256" key="2">
    <source>
        <dbReference type="ARBA" id="ARBA00022741"/>
    </source>
</evidence>
<keyword evidence="1 5" id="KW-0808">Transferase</keyword>
<dbReference type="Gene3D" id="3.40.50.300">
    <property type="entry name" value="P-loop containing nucleotide triphosphate hydrolases"/>
    <property type="match status" value="1"/>
</dbReference>
<dbReference type="PRINTS" id="PR00094">
    <property type="entry name" value="ADENYLTKNASE"/>
</dbReference>
<evidence type="ECO:0000256" key="1">
    <source>
        <dbReference type="ARBA" id="ARBA00022679"/>
    </source>
</evidence>
<organism evidence="5">
    <name type="scientific">hydrothermal vent metagenome</name>
    <dbReference type="NCBI Taxonomy" id="652676"/>
    <lineage>
        <taxon>unclassified sequences</taxon>
        <taxon>metagenomes</taxon>
        <taxon>ecological metagenomes</taxon>
    </lineage>
</organism>
<dbReference type="AlphaFoldDB" id="A0A3B0Y1Q6"/>
<dbReference type="InterPro" id="IPR007862">
    <property type="entry name" value="Adenylate_kinase_lid-dom"/>
</dbReference>
<evidence type="ECO:0000256" key="3">
    <source>
        <dbReference type="ARBA" id="ARBA00022777"/>
    </source>
</evidence>
<dbReference type="Pfam" id="PF00406">
    <property type="entry name" value="ADK"/>
    <property type="match status" value="1"/>
</dbReference>
<gene>
    <name evidence="5" type="ORF">MNBD_GAMMA09-3591</name>
</gene>
<keyword evidence="2" id="KW-0547">Nucleotide-binding</keyword>
<sequence>MKLILLGAPGAGKGTVAKLLTKMDGSVQISTGDILRAAVAAGTELGKKAEAAMKAGDLVSDDLIMGIMGERLKEDDCKSGYLLDGFPRTIPQAEALKVLMADIGEELDMVVNIDVARDVILDRLTTRRTCTDCGEIYNVKSNPTKEEGKCDKCGGPVVQRDDETEEAISNRLDVFNEQTAPLVGFYEKEGNLVTVKATSSQSVIDAITERLKANAK</sequence>
<dbReference type="CDD" id="cd01428">
    <property type="entry name" value="ADK"/>
    <property type="match status" value="1"/>
</dbReference>
<dbReference type="FunFam" id="3.40.50.300:FF:000106">
    <property type="entry name" value="Adenylate kinase mitochondrial"/>
    <property type="match status" value="1"/>
</dbReference>
<dbReference type="InterPro" id="IPR006259">
    <property type="entry name" value="Adenyl_kin_sub"/>
</dbReference>
<dbReference type="Pfam" id="PF05191">
    <property type="entry name" value="ADK_lid"/>
    <property type="match status" value="1"/>
</dbReference>
<reference evidence="5" key="1">
    <citation type="submission" date="2018-06" db="EMBL/GenBank/DDBJ databases">
        <authorList>
            <person name="Zhirakovskaya E."/>
        </authorList>
    </citation>
    <scope>NUCLEOTIDE SEQUENCE</scope>
</reference>